<dbReference type="AlphaFoldDB" id="A0A017T6M9"/>
<reference evidence="1 2" key="1">
    <citation type="submission" date="2013-05" db="EMBL/GenBank/DDBJ databases">
        <title>Genome assembly of Chondromyces apiculatus DSM 436.</title>
        <authorList>
            <person name="Sharma G."/>
            <person name="Khatri I."/>
            <person name="Kaur C."/>
            <person name="Mayilraj S."/>
            <person name="Subramanian S."/>
        </authorList>
    </citation>
    <scope>NUCLEOTIDE SEQUENCE [LARGE SCALE GENOMIC DNA]</scope>
    <source>
        <strain evidence="1 2">DSM 436</strain>
    </source>
</reference>
<evidence type="ECO:0000313" key="1">
    <source>
        <dbReference type="EMBL" id="EYF04445.1"/>
    </source>
</evidence>
<protein>
    <submittedName>
        <fullName evidence="1">Uncharacterized protein</fullName>
    </submittedName>
</protein>
<evidence type="ECO:0000313" key="2">
    <source>
        <dbReference type="Proteomes" id="UP000019678"/>
    </source>
</evidence>
<sequence length="67" mass="7005">MGGCDALRGHAVLHGLAGVPALPRFRHCPGSGSAGVEAWRVEPTPACKTNRGEACPEERGACRPKVR</sequence>
<keyword evidence="2" id="KW-1185">Reference proteome</keyword>
<dbReference type="EMBL" id="ASRX01000033">
    <property type="protein sequence ID" value="EYF04445.1"/>
    <property type="molecule type" value="Genomic_DNA"/>
</dbReference>
<accession>A0A017T6M9</accession>
<name>A0A017T6M9_9BACT</name>
<dbReference type="STRING" id="1192034.CAP_4413"/>
<organism evidence="1 2">
    <name type="scientific">Chondromyces apiculatus DSM 436</name>
    <dbReference type="NCBI Taxonomy" id="1192034"/>
    <lineage>
        <taxon>Bacteria</taxon>
        <taxon>Pseudomonadati</taxon>
        <taxon>Myxococcota</taxon>
        <taxon>Polyangia</taxon>
        <taxon>Polyangiales</taxon>
        <taxon>Polyangiaceae</taxon>
        <taxon>Chondromyces</taxon>
    </lineage>
</organism>
<proteinExistence type="predicted"/>
<gene>
    <name evidence="1" type="ORF">CAP_4413</name>
</gene>
<dbReference type="Proteomes" id="UP000019678">
    <property type="component" value="Unassembled WGS sequence"/>
</dbReference>
<comment type="caution">
    <text evidence="1">The sequence shown here is derived from an EMBL/GenBank/DDBJ whole genome shotgun (WGS) entry which is preliminary data.</text>
</comment>